<dbReference type="SUPFAM" id="SSF81383">
    <property type="entry name" value="F-box domain"/>
    <property type="match status" value="1"/>
</dbReference>
<gene>
    <name evidence="2" type="ORF">LHYA1_G007449</name>
</gene>
<dbReference type="GeneID" id="41987647"/>
<keyword evidence="1" id="KW-0472">Membrane</keyword>
<evidence type="ECO:0000313" key="3">
    <source>
        <dbReference type="Proteomes" id="UP000431533"/>
    </source>
</evidence>
<keyword evidence="1" id="KW-1133">Transmembrane helix</keyword>
<dbReference type="EMBL" id="QGMH01000133">
    <property type="protein sequence ID" value="TVY24380.1"/>
    <property type="molecule type" value="Genomic_DNA"/>
</dbReference>
<dbReference type="Proteomes" id="UP000431533">
    <property type="component" value="Unassembled WGS sequence"/>
</dbReference>
<accession>A0A8H8QYB6</accession>
<reference evidence="2 3" key="1">
    <citation type="submission" date="2018-05" db="EMBL/GenBank/DDBJ databases">
        <title>Genome sequencing and assembly of the regulated plant pathogen Lachnellula willkommii and related sister species for the development of diagnostic species identification markers.</title>
        <authorList>
            <person name="Giroux E."/>
            <person name="Bilodeau G."/>
        </authorList>
    </citation>
    <scope>NUCLEOTIDE SEQUENCE [LARGE SCALE GENOMIC DNA]</scope>
    <source>
        <strain evidence="2 3">CBS 185.66</strain>
    </source>
</reference>
<feature type="transmembrane region" description="Helical" evidence="1">
    <location>
        <begin position="170"/>
        <end position="188"/>
    </location>
</feature>
<evidence type="ECO:0000313" key="2">
    <source>
        <dbReference type="EMBL" id="TVY24380.1"/>
    </source>
</evidence>
<sequence>MAALTRTKSKSLASPSSSITTPTLIQIPQAPNLPINQPTLSTLPPELHLLISAHLTYPDALSLKHTNRHFYNLVYTGVDLKIEWLIERRTLHLDCPHDRKCELGSDMRFCRGSVRLLMKRRREHGECDTGEGGRGCLVFGTRICTFRRKRIGLLEKIRSSILRLGSENVLVWWMCLAVMGALLGWVCLEVQKMHVQPLLL</sequence>
<keyword evidence="1" id="KW-0812">Transmembrane</keyword>
<comment type="caution">
    <text evidence="2">The sequence shown here is derived from an EMBL/GenBank/DDBJ whole genome shotgun (WGS) entry which is preliminary data.</text>
</comment>
<evidence type="ECO:0008006" key="4">
    <source>
        <dbReference type="Google" id="ProtNLM"/>
    </source>
</evidence>
<dbReference type="AlphaFoldDB" id="A0A8H8QYB6"/>
<organism evidence="2 3">
    <name type="scientific">Lachnellula hyalina</name>
    <dbReference type="NCBI Taxonomy" id="1316788"/>
    <lineage>
        <taxon>Eukaryota</taxon>
        <taxon>Fungi</taxon>
        <taxon>Dikarya</taxon>
        <taxon>Ascomycota</taxon>
        <taxon>Pezizomycotina</taxon>
        <taxon>Leotiomycetes</taxon>
        <taxon>Helotiales</taxon>
        <taxon>Lachnaceae</taxon>
        <taxon>Lachnellula</taxon>
    </lineage>
</organism>
<evidence type="ECO:0000256" key="1">
    <source>
        <dbReference type="SAM" id="Phobius"/>
    </source>
</evidence>
<proteinExistence type="predicted"/>
<name>A0A8H8QYB6_9HELO</name>
<protein>
    <recommendedName>
        <fullName evidence="4">F-box domain-containing protein</fullName>
    </recommendedName>
</protein>
<dbReference type="RefSeq" id="XP_031003168.1">
    <property type="nucleotide sequence ID" value="XM_031152378.1"/>
</dbReference>
<keyword evidence="3" id="KW-1185">Reference proteome</keyword>
<dbReference type="OrthoDB" id="5281164at2759"/>
<dbReference type="InterPro" id="IPR036047">
    <property type="entry name" value="F-box-like_dom_sf"/>
</dbReference>